<feature type="compositionally biased region" description="Basic and acidic residues" evidence="1">
    <location>
        <begin position="55"/>
        <end position="65"/>
    </location>
</feature>
<dbReference type="Proteomes" id="UP000694580">
    <property type="component" value="Chromosome 8"/>
</dbReference>
<dbReference type="RefSeq" id="XP_028844314.1">
    <property type="nucleotide sequence ID" value="XM_028988481.1"/>
</dbReference>
<dbReference type="AlphaFoldDB" id="A0AAY4DK51"/>
<dbReference type="GeneTree" id="ENSGT00810000125473"/>
<accession>A0AAY4DK51</accession>
<feature type="region of interest" description="Disordered" evidence="1">
    <location>
        <begin position="216"/>
        <end position="248"/>
    </location>
</feature>
<dbReference type="SUPFAM" id="SSF46966">
    <property type="entry name" value="Spectrin repeat"/>
    <property type="match status" value="1"/>
</dbReference>
<proteinExistence type="predicted"/>
<feature type="region of interest" description="Disordered" evidence="1">
    <location>
        <begin position="476"/>
        <end position="508"/>
    </location>
</feature>
<evidence type="ECO:0000256" key="1">
    <source>
        <dbReference type="SAM" id="MobiDB-lite"/>
    </source>
</evidence>
<reference evidence="2" key="3">
    <citation type="submission" date="2025-09" db="UniProtKB">
        <authorList>
            <consortium name="Ensembl"/>
        </authorList>
    </citation>
    <scope>IDENTIFICATION</scope>
</reference>
<dbReference type="RefSeq" id="XP_028844313.1">
    <property type="nucleotide sequence ID" value="XM_028988480.1"/>
</dbReference>
<dbReference type="Gene3D" id="1.20.58.60">
    <property type="match status" value="1"/>
</dbReference>
<feature type="region of interest" description="Disordered" evidence="1">
    <location>
        <begin position="31"/>
        <end position="70"/>
    </location>
</feature>
<evidence type="ECO:0000313" key="2">
    <source>
        <dbReference type="Ensembl" id="ENSDCDP00010045554.1"/>
    </source>
</evidence>
<dbReference type="Ensembl" id="ENSDCDT00010055737.1">
    <property type="protein sequence ID" value="ENSDCDP00010045554.1"/>
    <property type="gene ID" value="ENSDCDG00010028045.1"/>
</dbReference>
<reference evidence="2 3" key="1">
    <citation type="submission" date="2020-06" db="EMBL/GenBank/DDBJ databases">
        <authorList>
            <consortium name="Wellcome Sanger Institute Data Sharing"/>
        </authorList>
    </citation>
    <scope>NUCLEOTIDE SEQUENCE [LARGE SCALE GENOMIC DNA]</scope>
</reference>
<organism evidence="2 3">
    <name type="scientific">Denticeps clupeoides</name>
    <name type="common">denticle herring</name>
    <dbReference type="NCBI Taxonomy" id="299321"/>
    <lineage>
        <taxon>Eukaryota</taxon>
        <taxon>Metazoa</taxon>
        <taxon>Chordata</taxon>
        <taxon>Craniata</taxon>
        <taxon>Vertebrata</taxon>
        <taxon>Euteleostomi</taxon>
        <taxon>Actinopterygii</taxon>
        <taxon>Neopterygii</taxon>
        <taxon>Teleostei</taxon>
        <taxon>Clupei</taxon>
        <taxon>Clupeiformes</taxon>
        <taxon>Denticipitoidei</taxon>
        <taxon>Denticipitidae</taxon>
        <taxon>Denticeps</taxon>
    </lineage>
</organism>
<feature type="compositionally biased region" description="Basic and acidic residues" evidence="1">
    <location>
        <begin position="230"/>
        <end position="240"/>
    </location>
</feature>
<gene>
    <name evidence="2" type="primary">CEP68</name>
</gene>
<feature type="compositionally biased region" description="Polar residues" evidence="1">
    <location>
        <begin position="40"/>
        <end position="52"/>
    </location>
</feature>
<evidence type="ECO:0000313" key="3">
    <source>
        <dbReference type="Proteomes" id="UP000694580"/>
    </source>
</evidence>
<reference evidence="2" key="2">
    <citation type="submission" date="2025-08" db="UniProtKB">
        <authorList>
            <consortium name="Ensembl"/>
        </authorList>
    </citation>
    <scope>IDENTIFICATION</scope>
</reference>
<dbReference type="GeneID" id="114795336"/>
<protein>
    <recommendedName>
        <fullName evidence="4">Centrosomal protein of 68 kDa</fullName>
    </recommendedName>
</protein>
<evidence type="ECO:0008006" key="4">
    <source>
        <dbReference type="Google" id="ProtNLM"/>
    </source>
</evidence>
<keyword evidence="3" id="KW-1185">Reference proteome</keyword>
<sequence length="711" mass="79198">MALAVDRTTPKRLCPMEQVGRWKTRIPEFIRSGHPDRQCNKQGTREGTQATSIHAAREQSKEKISSKKTVTMAPTSTYMTSRGQYIARKPFYSTERQISILKNPIAPGHLEQKKHLPGSSCEKQLLKETGTQCKASAKECALSPGFSDILSSSASREDLASHLSTFDLRTGLSYEEPIFSSTPTSSFYNRRSLSSPPLDVYNLTVPLSPRWTYTQRSASASHHAPMTQRSRADVPRKDPGLRTNKSKASPLLLEQMSPNQANYWACAIPGSLPPSPDRRSSNWDPDKEYQALLDYTYPLRPGHLDKWDLSDTGSLLQKDPVLQDSGIELDKFCSSSTLSCLDQPSSHQARLGSSTVGQRSYDLHSLSLRGASHSRSENGRLSSSMYSSVDPIGLSVDTLDSEVKHDDQWARYQKLGVFSKSQSAPMFIPTLRILPHPDFLQDWDDEFLSLPEQLQEIQALSQQLKDIIPHMGQPVTSSWESLEQETSSTEQQMTETTAAQGAEVELEGEESVCEAPQRSEGASEEVKLLDSGLQMLSSDMTQDSVREVESIMERLQGISLSQMLTPMDLPGEAETKESLMQHIKTFCTHLDELIQWLYKVVAKMEVLSPPCVNLESVKSSLAEYKSFQQEVHAHQTLTMSVLQTGEILLRCMNSASTALKDTLLLIERQSRALETHAEHLFCSILSAMDKLTDPSNKESTGEQSTSVRCLS</sequence>
<name>A0AAY4DK51_9TELE</name>
<feature type="compositionally biased region" description="Low complexity" evidence="1">
    <location>
        <begin position="476"/>
        <end position="503"/>
    </location>
</feature>